<dbReference type="EMBL" id="AP024483">
    <property type="protein sequence ID" value="BCS82647.1"/>
    <property type="molecule type" value="Genomic_DNA"/>
</dbReference>
<sequence length="71" mass="7704">MENSESDNYISNALIIASKNNNFYLVKVLVCHGADINFCNGLALQIASEFGYIDIVKYLVENGASGSEAIN</sequence>
<dbReference type="SUPFAM" id="SSF48403">
    <property type="entry name" value="Ankyrin repeat"/>
    <property type="match status" value="1"/>
</dbReference>
<dbReference type="RefSeq" id="YP_010841255.1">
    <property type="nucleotide sequence ID" value="NC_079139.1"/>
</dbReference>
<evidence type="ECO:0000313" key="2">
    <source>
        <dbReference type="Proteomes" id="UP001321479"/>
    </source>
</evidence>
<dbReference type="SMART" id="SM00248">
    <property type="entry name" value="ANK"/>
    <property type="match status" value="2"/>
</dbReference>
<protein>
    <submittedName>
        <fullName evidence="1">Ankyrin repeat domain-containing protein</fullName>
    </submittedName>
</protein>
<accession>A0ABM7NRC8</accession>
<dbReference type="Pfam" id="PF12796">
    <property type="entry name" value="Ank_2"/>
    <property type="match status" value="1"/>
</dbReference>
<keyword evidence="2" id="KW-1185">Reference proteome</keyword>
<dbReference type="InterPro" id="IPR036770">
    <property type="entry name" value="Ankyrin_rpt-contain_sf"/>
</dbReference>
<organism evidence="1 2">
    <name type="scientific">Cotonvirus japonicus</name>
    <dbReference type="NCBI Taxonomy" id="2811091"/>
    <lineage>
        <taxon>Viruses</taxon>
        <taxon>Varidnaviria</taxon>
        <taxon>Bamfordvirae</taxon>
        <taxon>Nucleocytoviricota</taxon>
        <taxon>Megaviricetes</taxon>
        <taxon>Imitervirales</taxon>
        <taxon>Mimiviridae</taxon>
        <taxon>Megamimivirinae</taxon>
        <taxon>Cotonvirus</taxon>
        <taxon>Cotonvirus japonicum</taxon>
    </lineage>
</organism>
<dbReference type="Gene3D" id="1.25.40.20">
    <property type="entry name" value="Ankyrin repeat-containing domain"/>
    <property type="match status" value="1"/>
</dbReference>
<reference evidence="1 2" key="1">
    <citation type="submission" date="2021-02" db="EMBL/GenBank/DDBJ databases">
        <title>Cotonvirus japonicus, which uses Golgi apparatus of host cells for its virion factory, phylogenetically links tailed tupanvirus and icosahedral mimivirus.</title>
        <authorList>
            <person name="Takahashi H."/>
            <person name="Fukaya S."/>
            <person name="Song C."/>
            <person name="Murata K."/>
            <person name="Takemura M."/>
        </authorList>
    </citation>
    <scope>NUCLEOTIDE SEQUENCE [LARGE SCALE GENOMIC DNA]</scope>
</reference>
<proteinExistence type="predicted"/>
<dbReference type="Proteomes" id="UP001321479">
    <property type="component" value="Segment"/>
</dbReference>
<name>A0ABM7NRC8_9VIRU</name>
<dbReference type="InterPro" id="IPR002110">
    <property type="entry name" value="Ankyrin_rpt"/>
</dbReference>
<evidence type="ECO:0000313" key="1">
    <source>
        <dbReference type="EMBL" id="BCS82647.1"/>
    </source>
</evidence>
<dbReference type="GeneID" id="80557852"/>